<dbReference type="HOGENOM" id="CLU_903284_0_0_1"/>
<name>A0A067TA10_GALM3</name>
<dbReference type="EMBL" id="KL142373">
    <property type="protein sequence ID" value="KDR79212.1"/>
    <property type="molecule type" value="Genomic_DNA"/>
</dbReference>
<organism evidence="1 2">
    <name type="scientific">Galerina marginata (strain CBS 339.88)</name>
    <dbReference type="NCBI Taxonomy" id="685588"/>
    <lineage>
        <taxon>Eukaryota</taxon>
        <taxon>Fungi</taxon>
        <taxon>Dikarya</taxon>
        <taxon>Basidiomycota</taxon>
        <taxon>Agaricomycotina</taxon>
        <taxon>Agaricomycetes</taxon>
        <taxon>Agaricomycetidae</taxon>
        <taxon>Agaricales</taxon>
        <taxon>Agaricineae</taxon>
        <taxon>Strophariaceae</taxon>
        <taxon>Galerina</taxon>
    </lineage>
</organism>
<proteinExistence type="predicted"/>
<dbReference type="AlphaFoldDB" id="A0A067TA10"/>
<sequence>MSSWGGLALFTLEAPPAGIRIRIIPTGSPKRGVGSTLHFVDVGVDTDMGEGMKAKKHSGCRWISPSHPRISVTIIISIHRQYIAIRSLDVIRSTQAAFNIHSVPPRVFLGGRVLPTADVVRTTPDSTILFYYTWTGLVRQYTSLWVSKIRKIRDSRCVSVSAWVEGISDGDIARHWSIQTHVHDNRRTLASIANRKMPSRRHDEGSRREKPHTERRWNVRGGDCDTVCVRTILLVLMFHRFDLLSLHHVGAQIRNAEDGRRDKIRGSPLDETSTNLRDITKVTSQYQIGSEKIWMRAIKTKRQDRGMP</sequence>
<accession>A0A067TA10</accession>
<reference evidence="2" key="1">
    <citation type="journal article" date="2014" name="Proc. Natl. Acad. Sci. U.S.A.">
        <title>Extensive sampling of basidiomycete genomes demonstrates inadequacy of the white-rot/brown-rot paradigm for wood decay fungi.</title>
        <authorList>
            <person name="Riley R."/>
            <person name="Salamov A.A."/>
            <person name="Brown D.W."/>
            <person name="Nagy L.G."/>
            <person name="Floudas D."/>
            <person name="Held B.W."/>
            <person name="Levasseur A."/>
            <person name="Lombard V."/>
            <person name="Morin E."/>
            <person name="Otillar R."/>
            <person name="Lindquist E.A."/>
            <person name="Sun H."/>
            <person name="LaButti K.M."/>
            <person name="Schmutz J."/>
            <person name="Jabbour D."/>
            <person name="Luo H."/>
            <person name="Baker S.E."/>
            <person name="Pisabarro A.G."/>
            <person name="Walton J.D."/>
            <person name="Blanchette R.A."/>
            <person name="Henrissat B."/>
            <person name="Martin F."/>
            <person name="Cullen D."/>
            <person name="Hibbett D.S."/>
            <person name="Grigoriev I.V."/>
        </authorList>
    </citation>
    <scope>NUCLEOTIDE SEQUENCE [LARGE SCALE GENOMIC DNA]</scope>
    <source>
        <strain evidence="2">CBS 339.88</strain>
    </source>
</reference>
<gene>
    <name evidence="1" type="ORF">GALMADRAFT_277707</name>
</gene>
<evidence type="ECO:0000313" key="2">
    <source>
        <dbReference type="Proteomes" id="UP000027222"/>
    </source>
</evidence>
<keyword evidence="2" id="KW-1185">Reference proteome</keyword>
<evidence type="ECO:0000313" key="1">
    <source>
        <dbReference type="EMBL" id="KDR79212.1"/>
    </source>
</evidence>
<protein>
    <submittedName>
        <fullName evidence="1">Uncharacterized protein</fullName>
    </submittedName>
</protein>
<dbReference type="Proteomes" id="UP000027222">
    <property type="component" value="Unassembled WGS sequence"/>
</dbReference>